<evidence type="ECO:0000313" key="4">
    <source>
        <dbReference type="EMBL" id="KAL3500263.1"/>
    </source>
</evidence>
<proteinExistence type="predicted"/>
<dbReference type="Proteomes" id="UP001630127">
    <property type="component" value="Unassembled WGS sequence"/>
</dbReference>
<feature type="domain" description="CCHC-type" evidence="3">
    <location>
        <begin position="26"/>
        <end position="39"/>
    </location>
</feature>
<dbReference type="PROSITE" id="PS50158">
    <property type="entry name" value="ZF_CCHC"/>
    <property type="match status" value="1"/>
</dbReference>
<protein>
    <recommendedName>
        <fullName evidence="3">CCHC-type domain-containing protein</fullName>
    </recommendedName>
</protein>
<sequence length="110" mass="12729">MRGIIVKFREKCKCVDFKYEKCPYFCYRCGIIGHNEKDCNTIGGKGDYQGNQFGAWLKANNNKTQSKMQKHGQTSKSGSKGKGKENQQEDNTRGERTVEHYRNRGETIRR</sequence>
<dbReference type="EMBL" id="JBJUIK010000016">
    <property type="protein sequence ID" value="KAL3500263.1"/>
    <property type="molecule type" value="Genomic_DNA"/>
</dbReference>
<evidence type="ECO:0000256" key="1">
    <source>
        <dbReference type="PROSITE-ProRule" id="PRU00047"/>
    </source>
</evidence>
<dbReference type="InterPro" id="IPR001878">
    <property type="entry name" value="Znf_CCHC"/>
</dbReference>
<dbReference type="InterPro" id="IPR025836">
    <property type="entry name" value="Zn_knuckle_CX2CX4HX4C"/>
</dbReference>
<evidence type="ECO:0000259" key="3">
    <source>
        <dbReference type="PROSITE" id="PS50158"/>
    </source>
</evidence>
<keyword evidence="5" id="KW-1185">Reference proteome</keyword>
<feature type="compositionally biased region" description="Polar residues" evidence="2">
    <location>
        <begin position="59"/>
        <end position="74"/>
    </location>
</feature>
<name>A0ABD2XYI7_9GENT</name>
<keyword evidence="1" id="KW-0479">Metal-binding</keyword>
<evidence type="ECO:0000256" key="2">
    <source>
        <dbReference type="SAM" id="MobiDB-lite"/>
    </source>
</evidence>
<dbReference type="GO" id="GO:0008270">
    <property type="term" value="F:zinc ion binding"/>
    <property type="evidence" value="ECO:0007669"/>
    <property type="project" value="UniProtKB-KW"/>
</dbReference>
<keyword evidence="1" id="KW-0862">Zinc</keyword>
<comment type="caution">
    <text evidence="4">The sequence shown here is derived from an EMBL/GenBank/DDBJ whole genome shotgun (WGS) entry which is preliminary data.</text>
</comment>
<evidence type="ECO:0000313" key="5">
    <source>
        <dbReference type="Proteomes" id="UP001630127"/>
    </source>
</evidence>
<dbReference type="Pfam" id="PF14392">
    <property type="entry name" value="zf-CCHC_4"/>
    <property type="match status" value="1"/>
</dbReference>
<accession>A0ABD2XYI7</accession>
<reference evidence="4 5" key="1">
    <citation type="submission" date="2024-11" db="EMBL/GenBank/DDBJ databases">
        <title>A near-complete genome assembly of Cinchona calisaya.</title>
        <authorList>
            <person name="Lian D.C."/>
            <person name="Zhao X.W."/>
            <person name="Wei L."/>
        </authorList>
    </citation>
    <scope>NUCLEOTIDE SEQUENCE [LARGE SCALE GENOMIC DNA]</scope>
    <source>
        <tissue evidence="4">Nenye</tissue>
    </source>
</reference>
<dbReference type="AlphaFoldDB" id="A0ABD2XYI7"/>
<gene>
    <name evidence="4" type="ORF">ACH5RR_039356</name>
</gene>
<feature type="compositionally biased region" description="Basic and acidic residues" evidence="2">
    <location>
        <begin position="82"/>
        <end position="110"/>
    </location>
</feature>
<feature type="region of interest" description="Disordered" evidence="2">
    <location>
        <begin position="59"/>
        <end position="110"/>
    </location>
</feature>
<keyword evidence="1" id="KW-0863">Zinc-finger</keyword>
<organism evidence="4 5">
    <name type="scientific">Cinchona calisaya</name>
    <dbReference type="NCBI Taxonomy" id="153742"/>
    <lineage>
        <taxon>Eukaryota</taxon>
        <taxon>Viridiplantae</taxon>
        <taxon>Streptophyta</taxon>
        <taxon>Embryophyta</taxon>
        <taxon>Tracheophyta</taxon>
        <taxon>Spermatophyta</taxon>
        <taxon>Magnoliopsida</taxon>
        <taxon>eudicotyledons</taxon>
        <taxon>Gunneridae</taxon>
        <taxon>Pentapetalae</taxon>
        <taxon>asterids</taxon>
        <taxon>lamiids</taxon>
        <taxon>Gentianales</taxon>
        <taxon>Rubiaceae</taxon>
        <taxon>Cinchonoideae</taxon>
        <taxon>Cinchoneae</taxon>
        <taxon>Cinchona</taxon>
    </lineage>
</organism>